<dbReference type="RefSeq" id="WP_157588622.1">
    <property type="nucleotide sequence ID" value="NZ_WPIN01000013.1"/>
</dbReference>
<protein>
    <submittedName>
        <fullName evidence="1">Uncharacterized protein</fullName>
    </submittedName>
</protein>
<dbReference type="EMBL" id="WPIN01000013">
    <property type="protein sequence ID" value="MVM33911.1"/>
    <property type="molecule type" value="Genomic_DNA"/>
</dbReference>
<accession>A0A7K1SJC0</accession>
<organism evidence="1 2">
    <name type="scientific">Spirosoma arboris</name>
    <dbReference type="NCBI Taxonomy" id="2682092"/>
    <lineage>
        <taxon>Bacteria</taxon>
        <taxon>Pseudomonadati</taxon>
        <taxon>Bacteroidota</taxon>
        <taxon>Cytophagia</taxon>
        <taxon>Cytophagales</taxon>
        <taxon>Cytophagaceae</taxon>
        <taxon>Spirosoma</taxon>
    </lineage>
</organism>
<evidence type="ECO:0000313" key="1">
    <source>
        <dbReference type="EMBL" id="MVM33911.1"/>
    </source>
</evidence>
<evidence type="ECO:0000313" key="2">
    <source>
        <dbReference type="Proteomes" id="UP000436006"/>
    </source>
</evidence>
<name>A0A7K1SJC0_9BACT</name>
<keyword evidence="2" id="KW-1185">Reference proteome</keyword>
<proteinExistence type="predicted"/>
<dbReference type="AlphaFoldDB" id="A0A7K1SJC0"/>
<gene>
    <name evidence="1" type="ORF">GO755_27995</name>
</gene>
<sequence>MKHNAFCLLLFLTTGTCIHAQQRSAENHAIDIAKNDFSKTKFMRKEKFGVVKEKHKVIESTPVVERNPEFYSGNYWYESLQYKLEIRTDEQHKLMATLSIPGQPDIRLKNVTVTDAYFIGFKPNQDGTEEKWEGVFINKTDDSHTTFGLGIKLATPIALTQGLKITKLFFAKVSP</sequence>
<comment type="caution">
    <text evidence="1">The sequence shown here is derived from an EMBL/GenBank/DDBJ whole genome shotgun (WGS) entry which is preliminary data.</text>
</comment>
<dbReference type="Proteomes" id="UP000436006">
    <property type="component" value="Unassembled WGS sequence"/>
</dbReference>
<reference evidence="1 2" key="1">
    <citation type="submission" date="2019-12" db="EMBL/GenBank/DDBJ databases">
        <title>Spirosoma sp. HMF4905 genome sequencing and assembly.</title>
        <authorList>
            <person name="Kang H."/>
            <person name="Cha I."/>
            <person name="Kim H."/>
            <person name="Joh K."/>
        </authorList>
    </citation>
    <scope>NUCLEOTIDE SEQUENCE [LARGE SCALE GENOMIC DNA]</scope>
    <source>
        <strain evidence="1 2">HMF4905</strain>
    </source>
</reference>